<evidence type="ECO:0000313" key="3">
    <source>
        <dbReference type="Proteomes" id="UP001438707"/>
    </source>
</evidence>
<evidence type="ECO:0008006" key="4">
    <source>
        <dbReference type="Google" id="ProtNLM"/>
    </source>
</evidence>
<gene>
    <name evidence="2" type="ORF">WJX74_000484</name>
</gene>
<evidence type="ECO:0000256" key="1">
    <source>
        <dbReference type="SAM" id="Phobius"/>
    </source>
</evidence>
<feature type="transmembrane region" description="Helical" evidence="1">
    <location>
        <begin position="166"/>
        <end position="187"/>
    </location>
</feature>
<dbReference type="PANTHER" id="PTHR31446:SF29">
    <property type="entry name" value="ACID PHOSPHATASE_VANADIUM-DEPENDENT HALOPEROXIDASE-RELATED PROTEIN"/>
    <property type="match status" value="1"/>
</dbReference>
<dbReference type="Pfam" id="PF02681">
    <property type="entry name" value="DUF212"/>
    <property type="match status" value="1"/>
</dbReference>
<dbReference type="InterPro" id="IPR003832">
    <property type="entry name" value="DUF212"/>
</dbReference>
<feature type="transmembrane region" description="Helical" evidence="1">
    <location>
        <begin position="283"/>
        <end position="304"/>
    </location>
</feature>
<protein>
    <recommendedName>
        <fullName evidence="4">Acid phosphatase/vanadium-dependent haloperoxidase-related protein</fullName>
    </recommendedName>
</protein>
<dbReference type="AlphaFoldDB" id="A0AAW1RGW6"/>
<dbReference type="PANTHER" id="PTHR31446">
    <property type="entry name" value="ACID PHOSPHATASE/VANADIUM-DEPENDENT HALOPEROXIDASE-RELATED PROTEIN"/>
    <property type="match status" value="1"/>
</dbReference>
<organism evidence="2 3">
    <name type="scientific">Apatococcus lobatus</name>
    <dbReference type="NCBI Taxonomy" id="904363"/>
    <lineage>
        <taxon>Eukaryota</taxon>
        <taxon>Viridiplantae</taxon>
        <taxon>Chlorophyta</taxon>
        <taxon>core chlorophytes</taxon>
        <taxon>Trebouxiophyceae</taxon>
        <taxon>Chlorellales</taxon>
        <taxon>Chlorellaceae</taxon>
        <taxon>Apatococcus</taxon>
    </lineage>
</organism>
<feature type="transmembrane region" description="Helical" evidence="1">
    <location>
        <begin position="207"/>
        <end position="240"/>
    </location>
</feature>
<comment type="caution">
    <text evidence="2">The sequence shown here is derived from an EMBL/GenBank/DDBJ whole genome shotgun (WGS) entry which is preliminary data.</text>
</comment>
<accession>A0AAW1RGW6</accession>
<sequence length="308" mass="33126">MSAGRIERHAPKCLFLHPVATLPEYRLYHQHRLLDFRCGPALRRLLLCVDLTVIYRWAIENRQAIGNQQAALQQPAAWSIHCGTNSAAAYSIQFEHRACVSALSSSSSSSSGFSSSEAAIGCQRISLEQPSLHMTRGLLDTDSGSGGSYLLAASSGVKGMLFNGPFIAAFCAFAIAQLLKIFTFWYTDRKWEMTRVVGSGGMPSSHTAMVVALTTALGVISGTNSNVFAIGLVFSLVVMYDASGVRLHAGRQASVLNMIITELPPDHPVSDTRPLRDTLGHTPLQVAVGAMLGMVIGYIVGVSWHTSS</sequence>
<proteinExistence type="predicted"/>
<keyword evidence="3" id="KW-1185">Reference proteome</keyword>
<keyword evidence="1" id="KW-0472">Membrane</keyword>
<dbReference type="EMBL" id="JALJOS010000011">
    <property type="protein sequence ID" value="KAK9832873.1"/>
    <property type="molecule type" value="Genomic_DNA"/>
</dbReference>
<dbReference type="Proteomes" id="UP001438707">
    <property type="component" value="Unassembled WGS sequence"/>
</dbReference>
<keyword evidence="1" id="KW-1133">Transmembrane helix</keyword>
<evidence type="ECO:0000313" key="2">
    <source>
        <dbReference type="EMBL" id="KAK9832873.1"/>
    </source>
</evidence>
<reference evidence="2 3" key="1">
    <citation type="journal article" date="2024" name="Nat. Commun.">
        <title>Phylogenomics reveals the evolutionary origins of lichenization in chlorophyte algae.</title>
        <authorList>
            <person name="Puginier C."/>
            <person name="Libourel C."/>
            <person name="Otte J."/>
            <person name="Skaloud P."/>
            <person name="Haon M."/>
            <person name="Grisel S."/>
            <person name="Petersen M."/>
            <person name="Berrin J.G."/>
            <person name="Delaux P.M."/>
            <person name="Dal Grande F."/>
            <person name="Keller J."/>
        </authorList>
    </citation>
    <scope>NUCLEOTIDE SEQUENCE [LARGE SCALE GENOMIC DNA]</scope>
    <source>
        <strain evidence="2 3">SAG 2145</strain>
    </source>
</reference>
<keyword evidence="1" id="KW-0812">Transmembrane</keyword>
<name>A0AAW1RGW6_9CHLO</name>